<proteinExistence type="predicted"/>
<feature type="region of interest" description="Disordered" evidence="1">
    <location>
        <begin position="128"/>
        <end position="147"/>
    </location>
</feature>
<reference evidence="2" key="1">
    <citation type="submission" date="2021-06" db="EMBL/GenBank/DDBJ databases">
        <authorList>
            <person name="Kallberg Y."/>
            <person name="Tangrot J."/>
            <person name="Rosling A."/>
        </authorList>
    </citation>
    <scope>NUCLEOTIDE SEQUENCE</scope>
    <source>
        <strain evidence="2">UK204</strain>
    </source>
</reference>
<feature type="compositionally biased region" description="Polar residues" evidence="1">
    <location>
        <begin position="128"/>
        <end position="137"/>
    </location>
</feature>
<dbReference type="EMBL" id="CAJVPQ010000394">
    <property type="protein sequence ID" value="CAG8477706.1"/>
    <property type="molecule type" value="Genomic_DNA"/>
</dbReference>
<feature type="region of interest" description="Disordered" evidence="1">
    <location>
        <begin position="91"/>
        <end position="117"/>
    </location>
</feature>
<organism evidence="2 3">
    <name type="scientific">Funneliformis caledonium</name>
    <dbReference type="NCBI Taxonomy" id="1117310"/>
    <lineage>
        <taxon>Eukaryota</taxon>
        <taxon>Fungi</taxon>
        <taxon>Fungi incertae sedis</taxon>
        <taxon>Mucoromycota</taxon>
        <taxon>Glomeromycotina</taxon>
        <taxon>Glomeromycetes</taxon>
        <taxon>Glomerales</taxon>
        <taxon>Glomeraceae</taxon>
        <taxon>Funneliformis</taxon>
    </lineage>
</organism>
<evidence type="ECO:0000313" key="3">
    <source>
        <dbReference type="Proteomes" id="UP000789570"/>
    </source>
</evidence>
<comment type="caution">
    <text evidence="2">The sequence shown here is derived from an EMBL/GenBank/DDBJ whole genome shotgun (WGS) entry which is preliminary data.</text>
</comment>
<name>A0A9N8W7G0_9GLOM</name>
<protein>
    <submittedName>
        <fullName evidence="2">1735_t:CDS:1</fullName>
    </submittedName>
</protein>
<feature type="compositionally biased region" description="Basic and acidic residues" evidence="1">
    <location>
        <begin position="319"/>
        <end position="342"/>
    </location>
</feature>
<feature type="compositionally biased region" description="Basic and acidic residues" evidence="1">
    <location>
        <begin position="92"/>
        <end position="103"/>
    </location>
</feature>
<feature type="compositionally biased region" description="Basic and acidic residues" evidence="1">
    <location>
        <begin position="300"/>
        <end position="309"/>
    </location>
</feature>
<accession>A0A9N8W7G0</accession>
<sequence length="365" mass="41829">MTRPSRTIIKKSVLQFTQEEGDLGKKTEVKKTSKNTSRINDNKPIFKLKLPKELVKDLGKSSEGLLNIYSPIQSSIRPTIEILSSDDEYLTYDDHSSPTEMGRKRSPSPIRTLSSMEDNGEISSLVISRNLSQGNTQTDKKESSDDEFGFAKAEKKIMKKNGTKNQKISNNYEKSDQVIVIENENFQSHIIKSISLIEETDGQNYSDADDYDDFLLEPGIENQNEAQRKQYNEESNIDNVDKNHSQPNLDEDHLSAENDKISVNLSSIKIQKPPTNITKTVDLIASILPPRHRIKRDNKEVLDHKKKEPSQTIRKRKIHSDYKTRKVKKETHSLESIDDDNKEKEARAIRILHFEEIDKVVLPIE</sequence>
<dbReference type="Proteomes" id="UP000789570">
    <property type="component" value="Unassembled WGS sequence"/>
</dbReference>
<gene>
    <name evidence="2" type="ORF">FCALED_LOCUS2548</name>
</gene>
<evidence type="ECO:0000256" key="1">
    <source>
        <dbReference type="SAM" id="MobiDB-lite"/>
    </source>
</evidence>
<dbReference type="AlphaFoldDB" id="A0A9N8W7G0"/>
<keyword evidence="3" id="KW-1185">Reference proteome</keyword>
<feature type="region of interest" description="Disordered" evidence="1">
    <location>
        <begin position="300"/>
        <end position="342"/>
    </location>
</feature>
<evidence type="ECO:0000313" key="2">
    <source>
        <dbReference type="EMBL" id="CAG8477706.1"/>
    </source>
</evidence>
<dbReference type="OrthoDB" id="2373597at2759"/>